<protein>
    <submittedName>
        <fullName evidence="1">Uncharacterized protein</fullName>
    </submittedName>
</protein>
<gene>
    <name evidence="1" type="ORF">CRX42_08460</name>
</gene>
<reference evidence="1 2" key="1">
    <citation type="journal article" date="2018" name="Appl. Microbiol. Biotechnol.">
        <title>Characterization of the caprolactam degradation pathway in Pseudomonas jessenii using mass spectrometry-based proteomics.</title>
        <authorList>
            <person name="Otzen M."/>
            <person name="Palacio C."/>
            <person name="Janssen D.B."/>
        </authorList>
    </citation>
    <scope>NUCLEOTIDE SEQUENCE [LARGE SCALE GENOMIC DNA]</scope>
    <source>
        <strain evidence="1 2">GO3</strain>
    </source>
</reference>
<dbReference type="AlphaFoldDB" id="A0A2W0ESY7"/>
<dbReference type="EMBL" id="PDLL01000069">
    <property type="protein sequence ID" value="PYY71006.1"/>
    <property type="molecule type" value="Genomic_DNA"/>
</dbReference>
<evidence type="ECO:0000313" key="1">
    <source>
        <dbReference type="EMBL" id="PYY71006.1"/>
    </source>
</evidence>
<organism evidence="1 2">
    <name type="scientific">Pseudomonas jessenii</name>
    <dbReference type="NCBI Taxonomy" id="77298"/>
    <lineage>
        <taxon>Bacteria</taxon>
        <taxon>Pseudomonadati</taxon>
        <taxon>Pseudomonadota</taxon>
        <taxon>Gammaproteobacteria</taxon>
        <taxon>Pseudomonadales</taxon>
        <taxon>Pseudomonadaceae</taxon>
        <taxon>Pseudomonas</taxon>
    </lineage>
</organism>
<dbReference type="Proteomes" id="UP000247437">
    <property type="component" value="Unassembled WGS sequence"/>
</dbReference>
<accession>A0A2W0ESY7</accession>
<evidence type="ECO:0000313" key="2">
    <source>
        <dbReference type="Proteomes" id="UP000247437"/>
    </source>
</evidence>
<proteinExistence type="predicted"/>
<name>A0A2W0ESY7_PSEJE</name>
<comment type="caution">
    <text evidence="1">The sequence shown here is derived from an EMBL/GenBank/DDBJ whole genome shotgun (WGS) entry which is preliminary data.</text>
</comment>
<sequence length="84" mass="9686">MQASREFTDEEQLGALMTSGDELSRRARQLVKLIVGHMIHIESIYAQIYICAAERYILKSNSHYGVDLNQRDDKQQVKFMPDAI</sequence>